<keyword evidence="4" id="KW-0267">Excision nuclease</keyword>
<evidence type="ECO:0000256" key="5">
    <source>
        <dbReference type="ARBA" id="ARBA00023204"/>
    </source>
</evidence>
<feature type="domain" description="UvrC family homology region profile" evidence="8">
    <location>
        <begin position="268"/>
        <end position="383"/>
    </location>
</feature>
<evidence type="ECO:0000256" key="3">
    <source>
        <dbReference type="ARBA" id="ARBA00022769"/>
    </source>
</evidence>
<dbReference type="CDD" id="cd10434">
    <property type="entry name" value="GIY-YIG_UvrC_Cho"/>
    <property type="match status" value="1"/>
</dbReference>
<dbReference type="EMBL" id="JYPD01000007">
    <property type="protein sequence ID" value="KXK10207.1"/>
    <property type="molecule type" value="Genomic_DNA"/>
</dbReference>
<dbReference type="SMART" id="SM00465">
    <property type="entry name" value="GIYc"/>
    <property type="match status" value="1"/>
</dbReference>
<dbReference type="Gene3D" id="3.30.420.340">
    <property type="entry name" value="UvrC, RNAse H endonuclease domain"/>
    <property type="match status" value="1"/>
</dbReference>
<evidence type="ECO:0000259" key="7">
    <source>
        <dbReference type="PROSITE" id="PS50164"/>
    </source>
</evidence>
<dbReference type="SUPFAM" id="SSF46600">
    <property type="entry name" value="C-terminal UvrC-binding domain of UvrB"/>
    <property type="match status" value="1"/>
</dbReference>
<dbReference type="SUPFAM" id="SSF47781">
    <property type="entry name" value="RuvA domain 2-like"/>
    <property type="match status" value="1"/>
</dbReference>
<organism evidence="9 10">
    <name type="scientific">candidate division WS6 bacterium OLB21</name>
    <dbReference type="NCBI Taxonomy" id="1617427"/>
    <lineage>
        <taxon>Bacteria</taxon>
        <taxon>Candidatus Dojkabacteria</taxon>
    </lineage>
</organism>
<name>A0A136KLA7_9BACT</name>
<dbReference type="GO" id="GO:0009381">
    <property type="term" value="F:excinuclease ABC activity"/>
    <property type="evidence" value="ECO:0007669"/>
    <property type="project" value="InterPro"/>
</dbReference>
<dbReference type="Proteomes" id="UP000070449">
    <property type="component" value="Unassembled WGS sequence"/>
</dbReference>
<dbReference type="InterPro" id="IPR000305">
    <property type="entry name" value="GIY-YIG_endonuc"/>
</dbReference>
<evidence type="ECO:0000313" key="10">
    <source>
        <dbReference type="Proteomes" id="UP000070449"/>
    </source>
</evidence>
<dbReference type="AlphaFoldDB" id="A0A136KLA7"/>
<reference evidence="9 10" key="1">
    <citation type="submission" date="2015-02" db="EMBL/GenBank/DDBJ databases">
        <title>Improved understanding of the partial-nitritation anammox process through 23 genomes representing the majority of the microbial community.</title>
        <authorList>
            <person name="Speth D.R."/>
            <person name="In T Zandt M."/>
            <person name="Guerrero Cruz S."/>
            <person name="Jetten M.S."/>
            <person name="Dutilh B.E."/>
        </authorList>
    </citation>
    <scope>NUCLEOTIDE SEQUENCE [LARGE SCALE GENOMIC DNA]</scope>
    <source>
        <strain evidence="9">OLB21</strain>
    </source>
</reference>
<dbReference type="FunFam" id="3.40.1440.10:FF:000001">
    <property type="entry name" value="UvrABC system protein C"/>
    <property type="match status" value="1"/>
</dbReference>
<dbReference type="PATRIC" id="fig|1617427.3.peg.33"/>
<dbReference type="PANTHER" id="PTHR30562">
    <property type="entry name" value="UVRC/OXIDOREDUCTASE"/>
    <property type="match status" value="1"/>
</dbReference>
<dbReference type="Gene3D" id="3.40.1440.10">
    <property type="entry name" value="GIY-YIG endonuclease"/>
    <property type="match status" value="1"/>
</dbReference>
<dbReference type="PROSITE" id="PS50164">
    <property type="entry name" value="GIY_YIG"/>
    <property type="match status" value="1"/>
</dbReference>
<dbReference type="GO" id="GO:0006289">
    <property type="term" value="P:nucleotide-excision repair"/>
    <property type="evidence" value="ECO:0007669"/>
    <property type="project" value="InterPro"/>
</dbReference>
<sequence>MYPSVELQNIVKNSPFSPGCYIYRDKHGTVLYVGKAKIIRKRIKSYFDGFERQETKIQRMVKQISTIEFVTTDSELEALLLETNLIKKYRPKYNSRMKDDKNYIWLKIDTRSDFPTFRVVREVDSRSAEYIGPFPNTLPVKRILSGLRRIYPYRTCNRKIVQNSDGSISSSDAKPCLYYYLGLCQAPCAGMIQKKDYRTNISRIKSYFLSDKETLKQELESEMKKAASEHNFELAAELRDKSRDLDILSQRIRVRDNTDENEYRKTREQKLNLAMQELTSKLDVFDIQVKKGFKIECFDISNIQGKYAVASMVVFIDAKADKGKYRKFRIQTKDTPDDFAMMKEALSRRFKKQSSKDDSFSRMPDLLIVDGGKGQLSTAFNLLQELGISIPVIGLAKRMEEIFIPVDKDGELTFLKRTLKAGSEGKFLIQRIRDESHRFAITYHRSLRAKGQLASNLDMLPGIGAITKKNLLRAFGSIEGIKKASESDLLQIIKHKKRLQTLRDFLNSKK</sequence>
<dbReference type="GO" id="GO:0009380">
    <property type="term" value="C:excinuclease repair complex"/>
    <property type="evidence" value="ECO:0007669"/>
    <property type="project" value="TreeGrafter"/>
</dbReference>
<dbReference type="InterPro" id="IPR038476">
    <property type="entry name" value="UvrC_RNase_H_dom_sf"/>
</dbReference>
<dbReference type="Gene3D" id="4.10.860.10">
    <property type="entry name" value="UVR domain"/>
    <property type="match status" value="1"/>
</dbReference>
<keyword evidence="3" id="KW-0228">DNA excision</keyword>
<keyword evidence="2" id="KW-0227">DNA damage</keyword>
<evidence type="ECO:0000256" key="2">
    <source>
        <dbReference type="ARBA" id="ARBA00022763"/>
    </source>
</evidence>
<dbReference type="InterPro" id="IPR001162">
    <property type="entry name" value="UvrC_RNase_H_dom"/>
</dbReference>
<feature type="domain" description="GIY-YIG" evidence="7">
    <location>
        <begin position="16"/>
        <end position="95"/>
    </location>
</feature>
<dbReference type="STRING" id="1617427.UZ20_WS6002000029"/>
<evidence type="ECO:0000313" key="9">
    <source>
        <dbReference type="EMBL" id="KXK10207.1"/>
    </source>
</evidence>
<gene>
    <name evidence="9" type="primary">uvrC</name>
    <name evidence="9" type="ORF">UZ20_WS6002000029</name>
</gene>
<protein>
    <submittedName>
        <fullName evidence="9">UvrABC system protein C</fullName>
    </submittedName>
</protein>
<evidence type="ECO:0000256" key="4">
    <source>
        <dbReference type="ARBA" id="ARBA00022881"/>
    </source>
</evidence>
<feature type="domain" description="UVR" evidence="6">
    <location>
        <begin position="213"/>
        <end position="248"/>
    </location>
</feature>
<evidence type="ECO:0000256" key="1">
    <source>
        <dbReference type="ARBA" id="ARBA00022490"/>
    </source>
</evidence>
<dbReference type="Pfam" id="PF08459">
    <property type="entry name" value="UvrC_RNaseH_dom"/>
    <property type="match status" value="1"/>
</dbReference>
<keyword evidence="5" id="KW-0234">DNA repair</keyword>
<dbReference type="InterPro" id="IPR035901">
    <property type="entry name" value="GIY-YIG_endonuc_sf"/>
</dbReference>
<dbReference type="Pfam" id="PF02151">
    <property type="entry name" value="UVR"/>
    <property type="match status" value="1"/>
</dbReference>
<dbReference type="InterPro" id="IPR001943">
    <property type="entry name" value="UVR_dom"/>
</dbReference>
<evidence type="ECO:0000259" key="8">
    <source>
        <dbReference type="PROSITE" id="PS50165"/>
    </source>
</evidence>
<dbReference type="InterPro" id="IPR050066">
    <property type="entry name" value="UvrABC_protein_C"/>
</dbReference>
<dbReference type="InterPro" id="IPR047296">
    <property type="entry name" value="GIY-YIG_UvrC_Cho"/>
</dbReference>
<dbReference type="SUPFAM" id="SSF82771">
    <property type="entry name" value="GIY-YIG endonuclease"/>
    <property type="match status" value="1"/>
</dbReference>
<dbReference type="PROSITE" id="PS50151">
    <property type="entry name" value="UVR"/>
    <property type="match status" value="1"/>
</dbReference>
<dbReference type="Gene3D" id="1.10.150.20">
    <property type="entry name" value="5' to 3' exonuclease, C-terminal subdomain"/>
    <property type="match status" value="1"/>
</dbReference>
<accession>A0A136KLA7</accession>
<dbReference type="PANTHER" id="PTHR30562:SF1">
    <property type="entry name" value="UVRABC SYSTEM PROTEIN C"/>
    <property type="match status" value="1"/>
</dbReference>
<keyword evidence="1" id="KW-0963">Cytoplasm</keyword>
<evidence type="ECO:0000259" key="6">
    <source>
        <dbReference type="PROSITE" id="PS50151"/>
    </source>
</evidence>
<dbReference type="InterPro" id="IPR010994">
    <property type="entry name" value="RuvA_2-like"/>
</dbReference>
<comment type="caution">
    <text evidence="9">The sequence shown here is derived from an EMBL/GenBank/DDBJ whole genome shotgun (WGS) entry which is preliminary data.</text>
</comment>
<dbReference type="Pfam" id="PF01541">
    <property type="entry name" value="GIY-YIG"/>
    <property type="match status" value="1"/>
</dbReference>
<dbReference type="PROSITE" id="PS50165">
    <property type="entry name" value="UVRC"/>
    <property type="match status" value="1"/>
</dbReference>
<dbReference type="InterPro" id="IPR036876">
    <property type="entry name" value="UVR_dom_sf"/>
</dbReference>
<proteinExistence type="predicted"/>